<dbReference type="Proteomes" id="UP000182840">
    <property type="component" value="Chromosome"/>
</dbReference>
<feature type="signal peptide" evidence="1">
    <location>
        <begin position="1"/>
        <end position="23"/>
    </location>
</feature>
<sequence>MSLLRRTLSVVLVSLPLVLPAAAQDQEPERIPFADGELTITETPDFEKVLAFDGRELARDYFAFFERIADVGGTDVAFFYIGPGGNACAPSVGMVWKPEDGDVTLEMTAADCMTPPPAISELAVFFIPQLLPGTVADVTRWAPGEGFGLQGRIVYAPQPGTSWSTFDAASIGHPLDIFRNADIHAAAEDLLGDGMGTVAAGLGTAGEPEIASDGKLVARGCVPHACGISDSVVVVDPEEQTIYFAQKEDDRTRYWPDLAEWPEAVSALVPSDF</sequence>
<keyword evidence="1" id="KW-0732">Signal</keyword>
<organism evidence="2 3">
    <name type="scientific">Aquibium oceanicum</name>
    <dbReference type="NCBI Taxonomy" id="1670800"/>
    <lineage>
        <taxon>Bacteria</taxon>
        <taxon>Pseudomonadati</taxon>
        <taxon>Pseudomonadota</taxon>
        <taxon>Alphaproteobacteria</taxon>
        <taxon>Hyphomicrobiales</taxon>
        <taxon>Phyllobacteriaceae</taxon>
        <taxon>Aquibium</taxon>
    </lineage>
</organism>
<protein>
    <submittedName>
        <fullName evidence="2">Uncharacterized protein</fullName>
    </submittedName>
</protein>
<evidence type="ECO:0000313" key="3">
    <source>
        <dbReference type="Proteomes" id="UP000182840"/>
    </source>
</evidence>
<feature type="chain" id="PRO_5012566488" evidence="1">
    <location>
        <begin position="24"/>
        <end position="273"/>
    </location>
</feature>
<dbReference type="KEGG" id="meso:BSQ44_01775"/>
<evidence type="ECO:0000256" key="1">
    <source>
        <dbReference type="SAM" id="SignalP"/>
    </source>
</evidence>
<proteinExistence type="predicted"/>
<name>A0A1L3SLH4_9HYPH</name>
<dbReference type="AlphaFoldDB" id="A0A1L3SLH4"/>
<reference evidence="3" key="1">
    <citation type="submission" date="2016-11" db="EMBL/GenBank/DDBJ databases">
        <title>Mesorhizobium oceanicum sp. nov., isolated from deep seawater in South China Sea.</title>
        <authorList>
            <person name="Fu G.-Y."/>
        </authorList>
    </citation>
    <scope>NUCLEOTIDE SEQUENCE [LARGE SCALE GENOMIC DNA]</scope>
    <source>
        <strain evidence="3">B7</strain>
    </source>
</reference>
<dbReference type="EMBL" id="CP018171">
    <property type="protein sequence ID" value="APH70248.1"/>
    <property type="molecule type" value="Genomic_DNA"/>
</dbReference>
<gene>
    <name evidence="2" type="ORF">BSQ44_01775</name>
</gene>
<keyword evidence="3" id="KW-1185">Reference proteome</keyword>
<dbReference type="STRING" id="1670800.BSQ44_01775"/>
<dbReference type="RefSeq" id="WP_072601661.1">
    <property type="nucleotide sequence ID" value="NZ_CP018171.1"/>
</dbReference>
<dbReference type="OrthoDB" id="8062956at2"/>
<evidence type="ECO:0000313" key="2">
    <source>
        <dbReference type="EMBL" id="APH70248.1"/>
    </source>
</evidence>
<accession>A0A1L3SLH4</accession>